<protein>
    <submittedName>
        <fullName evidence="1">Uncharacterized protein</fullName>
    </submittedName>
</protein>
<evidence type="ECO:0000313" key="1">
    <source>
        <dbReference type="EMBL" id="RZB74001.1"/>
    </source>
</evidence>
<dbReference type="EMBL" id="QZWG01000012">
    <property type="protein sequence ID" value="RZB74001.1"/>
    <property type="molecule type" value="Genomic_DNA"/>
</dbReference>
<comment type="caution">
    <text evidence="1">The sequence shown here is derived from an EMBL/GenBank/DDBJ whole genome shotgun (WGS) entry which is preliminary data.</text>
</comment>
<gene>
    <name evidence="1" type="ORF">D0Y65_033208</name>
</gene>
<reference evidence="1 2" key="1">
    <citation type="submission" date="2018-09" db="EMBL/GenBank/DDBJ databases">
        <title>A high-quality reference genome of wild soybean provides a powerful tool to mine soybean genomes.</title>
        <authorList>
            <person name="Xie M."/>
            <person name="Chung C.Y.L."/>
            <person name="Li M.-W."/>
            <person name="Wong F.-L."/>
            <person name="Chan T.-F."/>
            <person name="Lam H.-M."/>
        </authorList>
    </citation>
    <scope>NUCLEOTIDE SEQUENCE [LARGE SCALE GENOMIC DNA]</scope>
    <source>
        <strain evidence="2">cv. W05</strain>
        <tissue evidence="1">Hypocotyl of etiolated seedlings</tissue>
    </source>
</reference>
<organism evidence="1 2">
    <name type="scientific">Glycine soja</name>
    <name type="common">Wild soybean</name>
    <dbReference type="NCBI Taxonomy" id="3848"/>
    <lineage>
        <taxon>Eukaryota</taxon>
        <taxon>Viridiplantae</taxon>
        <taxon>Streptophyta</taxon>
        <taxon>Embryophyta</taxon>
        <taxon>Tracheophyta</taxon>
        <taxon>Spermatophyta</taxon>
        <taxon>Magnoliopsida</taxon>
        <taxon>eudicotyledons</taxon>
        <taxon>Gunneridae</taxon>
        <taxon>Pentapetalae</taxon>
        <taxon>rosids</taxon>
        <taxon>fabids</taxon>
        <taxon>Fabales</taxon>
        <taxon>Fabaceae</taxon>
        <taxon>Papilionoideae</taxon>
        <taxon>50 kb inversion clade</taxon>
        <taxon>NPAAA clade</taxon>
        <taxon>indigoferoid/millettioid clade</taxon>
        <taxon>Phaseoleae</taxon>
        <taxon>Glycine</taxon>
        <taxon>Glycine subgen. Soja</taxon>
    </lineage>
</organism>
<sequence>MKWKMRSEEVVVLMSRESNRKREAEEMSNDCLTRKFEEASSSFRSARLLSDRSSSFFRFDSPSSFFFDSPSTFLFFFCDIINMHSKELDNIAQDKLAKRIQECRTQAELENIRASWNYKKPCQVLMAQFKQLNMAICLVDSVQDTTGLHP</sequence>
<keyword evidence="2" id="KW-1185">Reference proteome</keyword>
<evidence type="ECO:0000313" key="2">
    <source>
        <dbReference type="Proteomes" id="UP000289340"/>
    </source>
</evidence>
<proteinExistence type="predicted"/>
<name>A0A445HJY6_GLYSO</name>
<accession>A0A445HJY6</accession>
<dbReference type="Proteomes" id="UP000289340">
    <property type="component" value="Chromosome 12"/>
</dbReference>
<dbReference type="AlphaFoldDB" id="A0A445HJY6"/>